<comment type="caution">
    <text evidence="1">The sequence shown here is derived from an EMBL/GenBank/DDBJ whole genome shotgun (WGS) entry which is preliminary data.</text>
</comment>
<evidence type="ECO:0000313" key="2">
    <source>
        <dbReference type="Proteomes" id="UP000028521"/>
    </source>
</evidence>
<evidence type="ECO:0000313" key="1">
    <source>
        <dbReference type="EMBL" id="KFB01664.1"/>
    </source>
</evidence>
<dbReference type="EMBL" id="JPFK01000005">
    <property type="protein sequence ID" value="KFB01664.1"/>
    <property type="molecule type" value="Genomic_DNA"/>
</dbReference>
<dbReference type="AlphaFoldDB" id="A0A084TLS8"/>
<sequence length="378" mass="43861">MLKDKNRFVFLAPLSAISRRTRLYKISNYIHQNNRQLDIVHIGWERNIGERDEIYLDYDIEKKIILKGGGYGGSKIKLFYFLWIIKSFYTCLKLKKTDVVWALGFESAFPALLASKFKSFQVIFDDADRFSMLFPFPKPIKLIIEFFEKITSRNVYKHIIPVIERYNFKSDNFYILQNFPSKSEILEAKKIYNKTTYVKDKLVVNVNGWLGENRGIDIVKKLCDEKIEGLSFIMAGKLDCNDAKTIVNYPNVQYLGEVANAEALASYYASDFVFTYYKPNSKINTLAASNKWGDAIMTNIGVILNEEVLTGKFLIDYKIAFSFRTDNESGLIQILKDCIYNRSLIDNIKDKSREASREFGYFEDQLECLLNKTKVFNG</sequence>
<accession>A0A084TLS8</accession>
<reference evidence="1 2" key="1">
    <citation type="journal article" date="2014" name="Genome Announc.">
        <title>Draft Genome Sequence of the Algicidal Bacterium Mangrovimonas yunxiaonensis Strain LY01.</title>
        <authorList>
            <person name="Li Y."/>
            <person name="Zhu H."/>
            <person name="Li C."/>
            <person name="Zhang H."/>
            <person name="Chen Z."/>
            <person name="Zheng W."/>
            <person name="Xu H."/>
            <person name="Zheng T."/>
        </authorList>
    </citation>
    <scope>NUCLEOTIDE SEQUENCE [LARGE SCALE GENOMIC DNA]</scope>
    <source>
        <strain evidence="1 2">LY01</strain>
    </source>
</reference>
<keyword evidence="2" id="KW-1185">Reference proteome</keyword>
<dbReference type="RefSeq" id="WP_036121219.1">
    <property type="nucleotide sequence ID" value="NZ_BMET01000001.1"/>
</dbReference>
<dbReference type="SUPFAM" id="SSF53756">
    <property type="entry name" value="UDP-Glycosyltransferase/glycogen phosphorylase"/>
    <property type="match status" value="1"/>
</dbReference>
<reference evidence="2" key="2">
    <citation type="submission" date="2014-07" db="EMBL/GenBank/DDBJ databases">
        <title>Genome sequence of Mangrovimonas yunxiaonensis.</title>
        <authorList>
            <person name="Li Y."/>
            <person name="Zheng T."/>
        </authorList>
    </citation>
    <scope>NUCLEOTIDE SEQUENCE [LARGE SCALE GENOMIC DNA]</scope>
    <source>
        <strain evidence="2">LY01</strain>
    </source>
</reference>
<proteinExistence type="predicted"/>
<evidence type="ECO:0008006" key="3">
    <source>
        <dbReference type="Google" id="ProtNLM"/>
    </source>
</evidence>
<dbReference type="eggNOG" id="COG0438">
    <property type="taxonomic scope" value="Bacteria"/>
</dbReference>
<name>A0A084TLS8_9FLAO</name>
<dbReference type="Gene3D" id="3.40.50.2000">
    <property type="entry name" value="Glycogen Phosphorylase B"/>
    <property type="match status" value="1"/>
</dbReference>
<dbReference type="OrthoDB" id="1405702at2"/>
<dbReference type="STRING" id="1197477.IA57_07500"/>
<protein>
    <recommendedName>
        <fullName evidence="3">Glycosyl transferase family 1 domain-containing protein</fullName>
    </recommendedName>
</protein>
<dbReference type="Proteomes" id="UP000028521">
    <property type="component" value="Unassembled WGS sequence"/>
</dbReference>
<gene>
    <name evidence="1" type="ORF">IA57_07500</name>
</gene>
<organism evidence="1 2">
    <name type="scientific">Mangrovimonas yunxiaonensis</name>
    <dbReference type="NCBI Taxonomy" id="1197477"/>
    <lineage>
        <taxon>Bacteria</taxon>
        <taxon>Pseudomonadati</taxon>
        <taxon>Bacteroidota</taxon>
        <taxon>Flavobacteriia</taxon>
        <taxon>Flavobacteriales</taxon>
        <taxon>Flavobacteriaceae</taxon>
        <taxon>Mangrovimonas</taxon>
    </lineage>
</organism>